<proteinExistence type="predicted"/>
<accession>A0A7R9V2D3</accession>
<reference evidence="2" key="1">
    <citation type="submission" date="2021-01" db="EMBL/GenBank/DDBJ databases">
        <authorList>
            <person name="Corre E."/>
            <person name="Pelletier E."/>
            <person name="Niang G."/>
            <person name="Scheremetjew M."/>
            <person name="Finn R."/>
            <person name="Kale V."/>
            <person name="Holt S."/>
            <person name="Cochrane G."/>
            <person name="Meng A."/>
            <person name="Brown T."/>
            <person name="Cohen L."/>
        </authorList>
    </citation>
    <scope>NUCLEOTIDE SEQUENCE</scope>
    <source>
        <strain evidence="2">CCMP219</strain>
    </source>
</reference>
<dbReference type="EMBL" id="HBEC01006529">
    <property type="protein sequence ID" value="CAD8282902.1"/>
    <property type="molecule type" value="Transcribed_RNA"/>
</dbReference>
<feature type="compositionally biased region" description="Gly residues" evidence="1">
    <location>
        <begin position="320"/>
        <end position="346"/>
    </location>
</feature>
<name>A0A7R9V2D3_9CHLO</name>
<feature type="region of interest" description="Disordered" evidence="1">
    <location>
        <begin position="525"/>
        <end position="572"/>
    </location>
</feature>
<dbReference type="InterPro" id="IPR008507">
    <property type="entry name" value="DUF789"/>
</dbReference>
<feature type="region of interest" description="Disordered" evidence="1">
    <location>
        <begin position="706"/>
        <end position="730"/>
    </location>
</feature>
<feature type="compositionally biased region" description="Low complexity" evidence="1">
    <location>
        <begin position="539"/>
        <end position="563"/>
    </location>
</feature>
<dbReference type="Pfam" id="PF05623">
    <property type="entry name" value="DUF789"/>
    <property type="match status" value="2"/>
</dbReference>
<feature type="region of interest" description="Disordered" evidence="1">
    <location>
        <begin position="120"/>
        <end position="145"/>
    </location>
</feature>
<dbReference type="AlphaFoldDB" id="A0A7R9V2D3"/>
<dbReference type="PANTHER" id="PTHR32010:SF18">
    <property type="entry name" value="DUF789 FAMILY PROTEIN"/>
    <property type="match status" value="1"/>
</dbReference>
<feature type="region of interest" description="Disordered" evidence="1">
    <location>
        <begin position="586"/>
        <end position="651"/>
    </location>
</feature>
<feature type="compositionally biased region" description="Basic and acidic residues" evidence="1">
    <location>
        <begin position="300"/>
        <end position="312"/>
    </location>
</feature>
<organism evidence="2">
    <name type="scientific">Chlamydomonas euryale</name>
    <dbReference type="NCBI Taxonomy" id="1486919"/>
    <lineage>
        <taxon>Eukaryota</taxon>
        <taxon>Viridiplantae</taxon>
        <taxon>Chlorophyta</taxon>
        <taxon>core chlorophytes</taxon>
        <taxon>Chlorophyceae</taxon>
        <taxon>CS clade</taxon>
        <taxon>Chlamydomonadales</taxon>
        <taxon>Chlamydomonadaceae</taxon>
        <taxon>Chlamydomonas</taxon>
    </lineage>
</organism>
<protein>
    <submittedName>
        <fullName evidence="2">Uncharacterized protein</fullName>
    </submittedName>
</protein>
<feature type="compositionally biased region" description="Low complexity" evidence="1">
    <location>
        <begin position="347"/>
        <end position="366"/>
    </location>
</feature>
<evidence type="ECO:0000256" key="1">
    <source>
        <dbReference type="SAM" id="MobiDB-lite"/>
    </source>
</evidence>
<gene>
    <name evidence="2" type="ORF">CEUR00632_LOCUS2937</name>
</gene>
<feature type="region of interest" description="Disordered" evidence="1">
    <location>
        <begin position="271"/>
        <end position="379"/>
    </location>
</feature>
<feature type="compositionally biased region" description="Low complexity" evidence="1">
    <location>
        <begin position="599"/>
        <end position="617"/>
    </location>
</feature>
<dbReference type="PANTHER" id="PTHR32010">
    <property type="entry name" value="PHOTOSYSTEM II STABILITY/ASSEMBLY FACTOR HCF136, CHLOROPLASTIC"/>
    <property type="match status" value="1"/>
</dbReference>
<feature type="region of interest" description="Disordered" evidence="1">
    <location>
        <begin position="1"/>
        <end position="21"/>
    </location>
</feature>
<sequence>MASVEWTSADGGRHVHAAAPQPRPGTVLTCWDDAKGQETAMLRQGAATSHTSLRALPAVGGSAPVAPPAATAAACSGPADMDVLTTHLLGHRNCASDRAGVLPPLQIPASCAGEQLDHLGPLTAPARGPPSGGRSCARTQGAQLSPTDVGASLHRLLTPPAFDSASGADAAGSGGGSSSGFDAHARGAGALPTSASVTPSSGSGGAAVLCCKRGANGLLEGSLELTRQSLERTRNAPVVLVGSRGGNGGSSSARGSACFDRPVSVFAHDHAPSSASFDRQRGVSGGGGGTSVHGASRVHQGFDRSRSTDFSRSKASAGASGAGGRGAGGRGGRGGRSGAMPGGGPRTPGARGTGFPSRSSSPALSSMGPMDDTAPGRAPPGVCHAMATLLPTLTGASAQAAAATDLQRVLAQFTPMLPIDASKPVQAALGEITLEDVWRFYLEPSMFGREVMASTGELGETQCYFVPYLSGMQLFTPATHKSERGGCAYVSGTDGWPRYVRAGEEHFVREMPFNRMPMYDHIEQLAEQQQQQQRRRENAAAAATEAGAAATAATDERTAPATRGGDPSASMPVMQGGCLDACGGDGDAGPECSEDYDSAGDGSSGSAGSTAGLTEGSDGSCSADVPEPHSPTSPLPSTMLHGGGGRGAASPPPLSLFSTRVADLHPASWYAVAWYPVYRIPEAPLCARFLTYHSFAPLVTAAHAPLPPPPPPPPPLLPEDQAAAPGANMGSSLNAGVATPRSAGAFELDPGSAAQCDTGAPVCGPPGAAVPATSASAAAAAATPAMGAAPATAPLNIVGLKWCNLHGERWLDVPCADGTAAAAPHAPGVKRSAAQRQMDLAWKMHLAELQRTAEWFSRGKGLHVVGKSGATQHACVGHPDFDFFNSRP</sequence>
<feature type="compositionally biased region" description="Pro residues" evidence="1">
    <location>
        <begin position="706"/>
        <end position="717"/>
    </location>
</feature>
<evidence type="ECO:0000313" key="2">
    <source>
        <dbReference type="EMBL" id="CAD8282902.1"/>
    </source>
</evidence>